<dbReference type="InterPro" id="IPR036388">
    <property type="entry name" value="WH-like_DNA-bd_sf"/>
</dbReference>
<proteinExistence type="inferred from homology"/>
<protein>
    <submittedName>
        <fullName evidence="6">RNA polymerase sigma-70 factor, ECF subfamily</fullName>
    </submittedName>
</protein>
<dbReference type="InterPro" id="IPR039425">
    <property type="entry name" value="RNA_pol_sigma-70-like"/>
</dbReference>
<dbReference type="NCBIfam" id="TIGR02937">
    <property type="entry name" value="sigma70-ECF"/>
    <property type="match status" value="1"/>
</dbReference>
<dbReference type="Proteomes" id="UP000199532">
    <property type="component" value="Unassembled WGS sequence"/>
</dbReference>
<dbReference type="GO" id="GO:0003677">
    <property type="term" value="F:DNA binding"/>
    <property type="evidence" value="ECO:0007669"/>
    <property type="project" value="InterPro"/>
</dbReference>
<dbReference type="AlphaFoldDB" id="A0A1H6XF30"/>
<evidence type="ECO:0000256" key="2">
    <source>
        <dbReference type="ARBA" id="ARBA00023015"/>
    </source>
</evidence>
<evidence type="ECO:0000256" key="1">
    <source>
        <dbReference type="ARBA" id="ARBA00010641"/>
    </source>
</evidence>
<dbReference type="InterPro" id="IPR013324">
    <property type="entry name" value="RNA_pol_sigma_r3/r4-like"/>
</dbReference>
<dbReference type="GO" id="GO:0016987">
    <property type="term" value="F:sigma factor activity"/>
    <property type="evidence" value="ECO:0007669"/>
    <property type="project" value="UniProtKB-KW"/>
</dbReference>
<evidence type="ECO:0000313" key="6">
    <source>
        <dbReference type="EMBL" id="SEJ27731.1"/>
    </source>
</evidence>
<keyword evidence="7" id="KW-1185">Reference proteome</keyword>
<dbReference type="NCBIfam" id="TIGR02985">
    <property type="entry name" value="Sig70_bacteroi1"/>
    <property type="match status" value="1"/>
</dbReference>
<feature type="domain" description="RNA polymerase sigma factor 70 region 4 type 2" evidence="5">
    <location>
        <begin position="120"/>
        <end position="170"/>
    </location>
</feature>
<dbReference type="PANTHER" id="PTHR43133">
    <property type="entry name" value="RNA POLYMERASE ECF-TYPE SIGMA FACTO"/>
    <property type="match status" value="1"/>
</dbReference>
<dbReference type="EMBL" id="FNXY01000006">
    <property type="protein sequence ID" value="SEJ27731.1"/>
    <property type="molecule type" value="Genomic_DNA"/>
</dbReference>
<dbReference type="InterPro" id="IPR014284">
    <property type="entry name" value="RNA_pol_sigma-70_dom"/>
</dbReference>
<dbReference type="InterPro" id="IPR013249">
    <property type="entry name" value="RNA_pol_sigma70_r4_t2"/>
</dbReference>
<dbReference type="SUPFAM" id="SSF88659">
    <property type="entry name" value="Sigma3 and sigma4 domains of RNA polymerase sigma factors"/>
    <property type="match status" value="1"/>
</dbReference>
<dbReference type="STRING" id="408657.SAMN04487995_3917"/>
<accession>A0A1H6XF30</accession>
<evidence type="ECO:0000256" key="3">
    <source>
        <dbReference type="ARBA" id="ARBA00023082"/>
    </source>
</evidence>
<gene>
    <name evidence="6" type="ORF">SAMN04487995_3917</name>
</gene>
<dbReference type="InterPro" id="IPR014327">
    <property type="entry name" value="RNA_pol_sigma70_bacteroid"/>
</dbReference>
<dbReference type="PANTHER" id="PTHR43133:SF46">
    <property type="entry name" value="RNA POLYMERASE SIGMA-70 FACTOR ECF SUBFAMILY"/>
    <property type="match status" value="1"/>
</dbReference>
<reference evidence="6 7" key="1">
    <citation type="submission" date="2016-10" db="EMBL/GenBank/DDBJ databases">
        <authorList>
            <person name="de Groot N.N."/>
        </authorList>
    </citation>
    <scope>NUCLEOTIDE SEQUENCE [LARGE SCALE GENOMIC DNA]</scope>
    <source>
        <strain evidence="6 7">DSM 19938</strain>
    </source>
</reference>
<dbReference type="InterPro" id="IPR013325">
    <property type="entry name" value="RNA_pol_sigma_r2"/>
</dbReference>
<keyword evidence="4" id="KW-0804">Transcription</keyword>
<organism evidence="6 7">
    <name type="scientific">Dyadobacter koreensis</name>
    <dbReference type="NCBI Taxonomy" id="408657"/>
    <lineage>
        <taxon>Bacteria</taxon>
        <taxon>Pseudomonadati</taxon>
        <taxon>Bacteroidota</taxon>
        <taxon>Cytophagia</taxon>
        <taxon>Cytophagales</taxon>
        <taxon>Spirosomataceae</taxon>
        <taxon>Dyadobacter</taxon>
    </lineage>
</organism>
<sequence>MLMNNIQSDKITFRIDENSFKEIYNLYWEKVFSVCYSNLGESEAAKGMVQEIFKSLWERKEELEINQSVERYLVRSAKFKVFEYIRNKKIREQHLENIIASQSVSLNYTENEVMVSTLSERITALIENLPSQCRRVFKMSREQGLSNREIASDLLISERAVEYHISKAVTSLKSNLTEYSC</sequence>
<dbReference type="Pfam" id="PF08281">
    <property type="entry name" value="Sigma70_r4_2"/>
    <property type="match status" value="1"/>
</dbReference>
<evidence type="ECO:0000313" key="7">
    <source>
        <dbReference type="Proteomes" id="UP000199532"/>
    </source>
</evidence>
<dbReference type="Gene3D" id="1.10.1740.10">
    <property type="match status" value="1"/>
</dbReference>
<keyword evidence="3" id="KW-0731">Sigma factor</keyword>
<dbReference type="SUPFAM" id="SSF88946">
    <property type="entry name" value="Sigma2 domain of RNA polymerase sigma factors"/>
    <property type="match status" value="1"/>
</dbReference>
<dbReference type="Gene3D" id="1.10.10.10">
    <property type="entry name" value="Winged helix-like DNA-binding domain superfamily/Winged helix DNA-binding domain"/>
    <property type="match status" value="1"/>
</dbReference>
<dbReference type="GO" id="GO:0006352">
    <property type="term" value="P:DNA-templated transcription initiation"/>
    <property type="evidence" value="ECO:0007669"/>
    <property type="project" value="InterPro"/>
</dbReference>
<evidence type="ECO:0000256" key="4">
    <source>
        <dbReference type="ARBA" id="ARBA00023163"/>
    </source>
</evidence>
<evidence type="ECO:0000259" key="5">
    <source>
        <dbReference type="Pfam" id="PF08281"/>
    </source>
</evidence>
<keyword evidence="2" id="KW-0805">Transcription regulation</keyword>
<comment type="similarity">
    <text evidence="1">Belongs to the sigma-70 factor family. ECF subfamily.</text>
</comment>
<name>A0A1H6XF30_9BACT</name>